<dbReference type="OrthoDB" id="6380294at2759"/>
<reference evidence="1 2" key="1">
    <citation type="submission" date="2019-05" db="EMBL/GenBank/DDBJ databases">
        <title>Another draft genome of Portunus trituberculatus and its Hox gene families provides insights of decapod evolution.</title>
        <authorList>
            <person name="Jeong J.-H."/>
            <person name="Song I."/>
            <person name="Kim S."/>
            <person name="Choi T."/>
            <person name="Kim D."/>
            <person name="Ryu S."/>
            <person name="Kim W."/>
        </authorList>
    </citation>
    <scope>NUCLEOTIDE SEQUENCE [LARGE SCALE GENOMIC DNA]</scope>
    <source>
        <tissue evidence="1">Muscle</tissue>
    </source>
</reference>
<dbReference type="AlphaFoldDB" id="A0A5B7HS12"/>
<evidence type="ECO:0000313" key="1">
    <source>
        <dbReference type="EMBL" id="MPC72893.1"/>
    </source>
</evidence>
<dbReference type="Proteomes" id="UP000324222">
    <property type="component" value="Unassembled WGS sequence"/>
</dbReference>
<organism evidence="1 2">
    <name type="scientific">Portunus trituberculatus</name>
    <name type="common">Swimming crab</name>
    <name type="synonym">Neptunus trituberculatus</name>
    <dbReference type="NCBI Taxonomy" id="210409"/>
    <lineage>
        <taxon>Eukaryota</taxon>
        <taxon>Metazoa</taxon>
        <taxon>Ecdysozoa</taxon>
        <taxon>Arthropoda</taxon>
        <taxon>Crustacea</taxon>
        <taxon>Multicrustacea</taxon>
        <taxon>Malacostraca</taxon>
        <taxon>Eumalacostraca</taxon>
        <taxon>Eucarida</taxon>
        <taxon>Decapoda</taxon>
        <taxon>Pleocyemata</taxon>
        <taxon>Brachyura</taxon>
        <taxon>Eubrachyura</taxon>
        <taxon>Portunoidea</taxon>
        <taxon>Portunidae</taxon>
        <taxon>Portuninae</taxon>
        <taxon>Portunus</taxon>
    </lineage>
</organism>
<evidence type="ECO:0000313" key="2">
    <source>
        <dbReference type="Proteomes" id="UP000324222"/>
    </source>
</evidence>
<sequence>MDTIALSIVSTHKDLGITVDSTLKFHCHISKTKEKAAGLANNLLKSTLSRQGLYDHCSNLTSDLY</sequence>
<keyword evidence="2" id="KW-1185">Reference proteome</keyword>
<accession>A0A5B7HS12</accession>
<dbReference type="EMBL" id="VSRR010035636">
    <property type="protein sequence ID" value="MPC72893.1"/>
    <property type="molecule type" value="Genomic_DNA"/>
</dbReference>
<proteinExistence type="predicted"/>
<comment type="caution">
    <text evidence="1">The sequence shown here is derived from an EMBL/GenBank/DDBJ whole genome shotgun (WGS) entry which is preliminary data.</text>
</comment>
<gene>
    <name evidence="1" type="ORF">E2C01_067206</name>
</gene>
<protein>
    <submittedName>
        <fullName evidence="1">Uncharacterized protein</fullName>
    </submittedName>
</protein>
<name>A0A5B7HS12_PORTR</name>